<evidence type="ECO:0000256" key="1">
    <source>
        <dbReference type="SAM" id="SignalP"/>
    </source>
</evidence>
<dbReference type="Proteomes" id="UP001597418">
    <property type="component" value="Unassembled WGS sequence"/>
</dbReference>
<dbReference type="PANTHER" id="PTHR11731">
    <property type="entry name" value="PROTEASE FAMILY S9B,C DIPEPTIDYL-PEPTIDASE IV-RELATED"/>
    <property type="match status" value="1"/>
</dbReference>
<keyword evidence="4" id="KW-1185">Reference proteome</keyword>
<dbReference type="SUPFAM" id="SSF53474">
    <property type="entry name" value="alpha/beta-Hydrolases"/>
    <property type="match status" value="1"/>
</dbReference>
<gene>
    <name evidence="3" type="ORF">ACFSQ6_11895</name>
</gene>
<dbReference type="Pfam" id="PF00326">
    <property type="entry name" value="Peptidase_S9"/>
    <property type="match status" value="1"/>
</dbReference>
<sequence>MNNWSKLCLALSTFISVQAIAQKPPLNHDVYDSWKSIGTANLAKSGKLVYYTITPQEGDAVLELKDQKNNLLLQVPRGNDGSLTSDDNYFISAIKPLFSAVREAKIKKKKPEEMPKDSLLVYNLKSRNTPLKYADVTSYKLARNSREYVAFLAEYKSSNTVDSISSKDSTTASASVASGKGKGKTKSVLHLLHLPTGDTTNFVGVDQYEWSADEKQLLFSKKGEEKDSISVQNAGLYIYSVADQSLKKISQGRGSYKQFSFSEDQSQLSFVAFKGDEKTLSKEYKLYYYTDVQDSARVIGEQTTSGVPQNWWVSGDAKLHFSADGQKLYLGLAPIPRVKDTTLVEFEHAKLDIWHWKDDYLQPQQLVNLKRDQTKSFPAVIYPQSGASIIPLSDDTFNRVITTDTGNEEWVLVTSDFGNRISSQWDIATASNIYKVSTKTGQNKLIAADLSGQVYLSPNAEYAVLFDRATGTWSSYDLINDLKKPLHEGVAVSFVDEENDVPALPGAYGVAGWSRDGKTVYINDRYDIWALDLVGQKKAYSITNGFGRAHKITFRAQELAREDNPRYRTTYLSDKEQFLTAFNETTKENGFYTVNLGKRTADPKMIVMQPKTFRKVVADANMSQVIYTKEDYQHSPDLYMNSIKMDQERRLTDINTQQAGYNWGTAELVHWTTPNGHDATGILYKPEDFDPNKKYPIIAYFYEKLSQGLYTYQAPAPTPSRLNIPYFVSNGYLVFAPDIAYETGYPGQAAEEYINSGMQHLARTNSFVDSTKMGIQGQSWGGYQVAHLITRTNMYAAAWTGAPVVNMTSAYGGIRWGSGMSRQFQYENTQSRIGQNLWEARDLYIENSPLFFMNRVNTPVVIMHNDQDGAVPWYQGIEMFTALRRLQKPVWLLNYNGDDHNLILRQNRKDIQIREAQFFDHFLKGKPAPVWITSGVPAIHKGIDWGLQ</sequence>
<dbReference type="EC" id="3.4.-.-" evidence="3"/>
<feature type="signal peptide" evidence="1">
    <location>
        <begin position="1"/>
        <end position="21"/>
    </location>
</feature>
<keyword evidence="3" id="KW-0378">Hydrolase</keyword>
<organism evidence="3 4">
    <name type="scientific">Sphingobacterium populi</name>
    <dbReference type="NCBI Taxonomy" id="1812824"/>
    <lineage>
        <taxon>Bacteria</taxon>
        <taxon>Pseudomonadati</taxon>
        <taxon>Bacteroidota</taxon>
        <taxon>Sphingobacteriia</taxon>
        <taxon>Sphingobacteriales</taxon>
        <taxon>Sphingobacteriaceae</taxon>
        <taxon>Sphingobacterium</taxon>
    </lineage>
</organism>
<dbReference type="RefSeq" id="WP_066750745.1">
    <property type="nucleotide sequence ID" value="NZ_JBHUMB010000014.1"/>
</dbReference>
<name>A0ABW5UE17_9SPHI</name>
<dbReference type="Gene3D" id="2.120.10.30">
    <property type="entry name" value="TolB, C-terminal domain"/>
    <property type="match status" value="1"/>
</dbReference>
<keyword evidence="1" id="KW-0732">Signal</keyword>
<dbReference type="GO" id="GO:0016787">
    <property type="term" value="F:hydrolase activity"/>
    <property type="evidence" value="ECO:0007669"/>
    <property type="project" value="UniProtKB-KW"/>
</dbReference>
<feature type="chain" id="PRO_5047542087" evidence="1">
    <location>
        <begin position="22"/>
        <end position="948"/>
    </location>
</feature>
<reference evidence="4" key="1">
    <citation type="journal article" date="2019" name="Int. J. Syst. Evol. Microbiol.">
        <title>The Global Catalogue of Microorganisms (GCM) 10K type strain sequencing project: providing services to taxonomists for standard genome sequencing and annotation.</title>
        <authorList>
            <consortium name="The Broad Institute Genomics Platform"/>
            <consortium name="The Broad Institute Genome Sequencing Center for Infectious Disease"/>
            <person name="Wu L."/>
            <person name="Ma J."/>
        </authorList>
    </citation>
    <scope>NUCLEOTIDE SEQUENCE [LARGE SCALE GENOMIC DNA]</scope>
    <source>
        <strain evidence="4">KCTC 42247</strain>
    </source>
</reference>
<evidence type="ECO:0000313" key="4">
    <source>
        <dbReference type="Proteomes" id="UP001597418"/>
    </source>
</evidence>
<dbReference type="SUPFAM" id="SSF82171">
    <property type="entry name" value="DPP6 N-terminal domain-like"/>
    <property type="match status" value="1"/>
</dbReference>
<proteinExistence type="predicted"/>
<accession>A0ABW5UE17</accession>
<dbReference type="InterPro" id="IPR011042">
    <property type="entry name" value="6-blade_b-propeller_TolB-like"/>
</dbReference>
<dbReference type="Gene3D" id="3.40.50.1820">
    <property type="entry name" value="alpha/beta hydrolase"/>
    <property type="match status" value="1"/>
</dbReference>
<dbReference type="PANTHER" id="PTHR11731:SF193">
    <property type="entry name" value="DIPEPTIDYL PEPTIDASE 9"/>
    <property type="match status" value="1"/>
</dbReference>
<evidence type="ECO:0000259" key="2">
    <source>
        <dbReference type="Pfam" id="PF00326"/>
    </source>
</evidence>
<dbReference type="InterPro" id="IPR029058">
    <property type="entry name" value="AB_hydrolase_fold"/>
</dbReference>
<dbReference type="InterPro" id="IPR050278">
    <property type="entry name" value="Serine_Prot_S9B/DPPIV"/>
</dbReference>
<feature type="domain" description="Peptidase S9 prolyl oligopeptidase catalytic" evidence="2">
    <location>
        <begin position="756"/>
        <end position="924"/>
    </location>
</feature>
<comment type="caution">
    <text evidence="3">The sequence shown here is derived from an EMBL/GenBank/DDBJ whole genome shotgun (WGS) entry which is preliminary data.</text>
</comment>
<evidence type="ECO:0000313" key="3">
    <source>
        <dbReference type="EMBL" id="MFD2744092.1"/>
    </source>
</evidence>
<dbReference type="InterPro" id="IPR001375">
    <property type="entry name" value="Peptidase_S9_cat"/>
</dbReference>
<protein>
    <submittedName>
        <fullName evidence="3">Alpha/beta hydrolase family protein</fullName>
        <ecNumber evidence="3">3.4.-.-</ecNumber>
    </submittedName>
</protein>
<dbReference type="EMBL" id="JBHUMB010000014">
    <property type="protein sequence ID" value="MFD2744092.1"/>
    <property type="molecule type" value="Genomic_DNA"/>
</dbReference>